<accession>A0A7M7JT36</accession>
<dbReference type="KEGG" id="vde:111248409"/>
<dbReference type="EnsemblMetazoa" id="XM_022800718">
    <property type="protein sequence ID" value="XP_022656453"/>
    <property type="gene ID" value="LOC111248409"/>
</dbReference>
<evidence type="ECO:0000256" key="2">
    <source>
        <dbReference type="ARBA" id="ARBA00022980"/>
    </source>
</evidence>
<dbReference type="Gene3D" id="1.10.287.1480">
    <property type="match status" value="1"/>
</dbReference>
<dbReference type="GO" id="GO:0005763">
    <property type="term" value="C:mitochondrial small ribosomal subunit"/>
    <property type="evidence" value="ECO:0007669"/>
    <property type="project" value="TreeGrafter"/>
</dbReference>
<dbReference type="GeneID" id="111248409"/>
<proteinExistence type="inferred from homology"/>
<sequence>MQTLLRVCRNVLTARAPAVWTEPQNRDLMVDARMYRDYKRRKMVKEYAFERLQYTAMKRNDILPKALQEVVSQELHAFPLNSCFTRMHNRCVLTSRARSVDVRYRMARMAWRHLADYNKLSGVQRAMW</sequence>
<dbReference type="SUPFAM" id="SSF57716">
    <property type="entry name" value="Glucocorticoid receptor-like (DNA-binding domain)"/>
    <property type="match status" value="1"/>
</dbReference>
<dbReference type="OMA" id="FGLCRNQ"/>
<keyword evidence="6" id="KW-1185">Reference proteome</keyword>
<evidence type="ECO:0000313" key="5">
    <source>
        <dbReference type="EnsemblMetazoa" id="XP_022656453"/>
    </source>
</evidence>
<name>A0A7M7JT36_VARDE</name>
<evidence type="ECO:0000313" key="6">
    <source>
        <dbReference type="Proteomes" id="UP000594260"/>
    </source>
</evidence>
<dbReference type="RefSeq" id="XP_022656453.1">
    <property type="nucleotide sequence ID" value="XM_022800718.1"/>
</dbReference>
<evidence type="ECO:0000256" key="3">
    <source>
        <dbReference type="ARBA" id="ARBA00023274"/>
    </source>
</evidence>
<dbReference type="CTD" id="63931"/>
<reference evidence="5" key="1">
    <citation type="submission" date="2021-01" db="UniProtKB">
        <authorList>
            <consortium name="EnsemblMetazoa"/>
        </authorList>
    </citation>
    <scope>IDENTIFICATION</scope>
</reference>
<dbReference type="PANTHER" id="PTHR19836">
    <property type="entry name" value="30S RIBOSOMAL PROTEIN S14"/>
    <property type="match status" value="1"/>
</dbReference>
<protein>
    <recommendedName>
        <fullName evidence="4">28S ribosomal protein S14, mitochondrial</fullName>
    </recommendedName>
</protein>
<dbReference type="FunFam" id="1.10.287.1480:FF:000001">
    <property type="entry name" value="30S ribosomal protein S14"/>
    <property type="match status" value="1"/>
</dbReference>
<dbReference type="InterPro" id="IPR001209">
    <property type="entry name" value="Ribosomal_uS14"/>
</dbReference>
<dbReference type="InParanoid" id="A0A7M7JT36"/>
<dbReference type="OrthoDB" id="413436at2759"/>
<dbReference type="Pfam" id="PF00253">
    <property type="entry name" value="Ribosomal_S14"/>
    <property type="match status" value="1"/>
</dbReference>
<dbReference type="Proteomes" id="UP000594260">
    <property type="component" value="Unplaced"/>
</dbReference>
<dbReference type="PANTHER" id="PTHR19836:SF19">
    <property type="entry name" value="SMALL RIBOSOMAL SUBUNIT PROTEIN US14M"/>
    <property type="match status" value="1"/>
</dbReference>
<organism evidence="5 6">
    <name type="scientific">Varroa destructor</name>
    <name type="common">Honeybee mite</name>
    <dbReference type="NCBI Taxonomy" id="109461"/>
    <lineage>
        <taxon>Eukaryota</taxon>
        <taxon>Metazoa</taxon>
        <taxon>Ecdysozoa</taxon>
        <taxon>Arthropoda</taxon>
        <taxon>Chelicerata</taxon>
        <taxon>Arachnida</taxon>
        <taxon>Acari</taxon>
        <taxon>Parasitiformes</taxon>
        <taxon>Mesostigmata</taxon>
        <taxon>Gamasina</taxon>
        <taxon>Dermanyssoidea</taxon>
        <taxon>Varroidae</taxon>
        <taxon>Varroa</taxon>
    </lineage>
</organism>
<comment type="similarity">
    <text evidence="1">Belongs to the universal ribosomal protein uS14 family.</text>
</comment>
<evidence type="ECO:0000256" key="4">
    <source>
        <dbReference type="ARBA" id="ARBA00083755"/>
    </source>
</evidence>
<keyword evidence="3" id="KW-0687">Ribonucleoprotein</keyword>
<keyword evidence="2" id="KW-0689">Ribosomal protein</keyword>
<dbReference type="AlphaFoldDB" id="A0A7M7JT36"/>
<evidence type="ECO:0000256" key="1">
    <source>
        <dbReference type="ARBA" id="ARBA00009083"/>
    </source>
</evidence>
<dbReference type="GO" id="GO:0006412">
    <property type="term" value="P:translation"/>
    <property type="evidence" value="ECO:0007669"/>
    <property type="project" value="InterPro"/>
</dbReference>
<dbReference type="GO" id="GO:0003735">
    <property type="term" value="F:structural constituent of ribosome"/>
    <property type="evidence" value="ECO:0007669"/>
    <property type="project" value="InterPro"/>
</dbReference>
<dbReference type="FunCoup" id="A0A7M7JT36">
    <property type="interactions" value="531"/>
</dbReference>